<evidence type="ECO:0000256" key="4">
    <source>
        <dbReference type="HAMAP-Rule" id="MF_00171"/>
    </source>
</evidence>
<dbReference type="GO" id="GO:0031119">
    <property type="term" value="P:tRNA pseudouridine synthesis"/>
    <property type="evidence" value="ECO:0007669"/>
    <property type="project" value="UniProtKB-UniRule"/>
</dbReference>
<gene>
    <name evidence="4 9" type="primary">truA</name>
    <name evidence="9" type="ORF">IAB00_03010</name>
</gene>
<comment type="caution">
    <text evidence="4">Lacks conserved residue(s) required for the propagation of feature annotation.</text>
</comment>
<sequence length="263" mass="29131">MRVKLLISYDGADFVGWQRQPKGRSVQGEIERALARLLGGMVSVQGAGRTDAGVHAMAQTASFEAELNMPLERLSYALNNLLPLDVRVLAAGKAEDDFHARFSPSSKEYRYFIAPGVKPSPFDARYVWHCPGRLAYDEMALAAGTLQGEHNFRSFCAKSQVVSSYVRTIYAAEFRLAKSEDAPEPLQFLAMRGELYMLRLLGNGFIYKMVRLIAGALVKLGEGKLSHVEFAQALAYEQPQPPAPAAPPNGLYLWKLAYLEKDV</sequence>
<dbReference type="EC" id="5.4.99.12" evidence="4"/>
<dbReference type="Pfam" id="PF01416">
    <property type="entry name" value="PseudoU_synth_1"/>
    <property type="match status" value="2"/>
</dbReference>
<accession>A0A9D1HLP8</accession>
<comment type="similarity">
    <text evidence="1 4 7">Belongs to the tRNA pseudouridine synthase TruA family.</text>
</comment>
<evidence type="ECO:0000256" key="7">
    <source>
        <dbReference type="RuleBase" id="RU003792"/>
    </source>
</evidence>
<dbReference type="SUPFAM" id="SSF55120">
    <property type="entry name" value="Pseudouridine synthase"/>
    <property type="match status" value="1"/>
</dbReference>
<dbReference type="GO" id="GO:0003723">
    <property type="term" value="F:RNA binding"/>
    <property type="evidence" value="ECO:0007669"/>
    <property type="project" value="InterPro"/>
</dbReference>
<evidence type="ECO:0000256" key="3">
    <source>
        <dbReference type="ARBA" id="ARBA00023235"/>
    </source>
</evidence>
<dbReference type="PIRSF" id="PIRSF001430">
    <property type="entry name" value="tRNA_psdUrid_synth"/>
    <property type="match status" value="1"/>
</dbReference>
<feature type="domain" description="Pseudouridine synthase I TruA alpha/beta" evidence="8">
    <location>
        <begin position="142"/>
        <end position="258"/>
    </location>
</feature>
<dbReference type="FunFam" id="3.30.70.580:FF:000001">
    <property type="entry name" value="tRNA pseudouridine synthase A"/>
    <property type="match status" value="1"/>
</dbReference>
<dbReference type="InterPro" id="IPR020095">
    <property type="entry name" value="PsdUridine_synth_TruA_C"/>
</dbReference>
<dbReference type="Gene3D" id="3.30.70.580">
    <property type="entry name" value="Pseudouridine synthase I, catalytic domain, N-terminal subdomain"/>
    <property type="match status" value="1"/>
</dbReference>
<keyword evidence="2 4" id="KW-0819">tRNA processing</keyword>
<feature type="binding site" evidence="4 6">
    <location>
        <position position="109"/>
    </location>
    <ligand>
        <name>substrate</name>
    </ligand>
</feature>
<dbReference type="GO" id="GO:0160147">
    <property type="term" value="F:tRNA pseudouridine(38-40) synthase activity"/>
    <property type="evidence" value="ECO:0007669"/>
    <property type="project" value="UniProtKB-EC"/>
</dbReference>
<evidence type="ECO:0000313" key="9">
    <source>
        <dbReference type="EMBL" id="HIU10203.1"/>
    </source>
</evidence>
<dbReference type="NCBIfam" id="TIGR00071">
    <property type="entry name" value="hisT_truA"/>
    <property type="match status" value="1"/>
</dbReference>
<evidence type="ECO:0000259" key="8">
    <source>
        <dbReference type="Pfam" id="PF01416"/>
    </source>
</evidence>
<evidence type="ECO:0000256" key="6">
    <source>
        <dbReference type="PIRSR" id="PIRSR001430-2"/>
    </source>
</evidence>
<comment type="catalytic activity">
    <reaction evidence="4 7">
        <text>uridine(38/39/40) in tRNA = pseudouridine(38/39/40) in tRNA</text>
        <dbReference type="Rhea" id="RHEA:22376"/>
        <dbReference type="Rhea" id="RHEA-COMP:10085"/>
        <dbReference type="Rhea" id="RHEA-COMP:10087"/>
        <dbReference type="ChEBI" id="CHEBI:65314"/>
        <dbReference type="ChEBI" id="CHEBI:65315"/>
        <dbReference type="EC" id="5.4.99.12"/>
    </reaction>
</comment>
<dbReference type="InterPro" id="IPR020097">
    <property type="entry name" value="PsdUridine_synth_TruA_a/b_dom"/>
</dbReference>
<evidence type="ECO:0000256" key="5">
    <source>
        <dbReference type="PIRSR" id="PIRSR001430-1"/>
    </source>
</evidence>
<comment type="caution">
    <text evidence="9">The sequence shown here is derived from an EMBL/GenBank/DDBJ whole genome shotgun (WGS) entry which is preliminary data.</text>
</comment>
<feature type="active site" description="Nucleophile" evidence="4 5">
    <location>
        <position position="51"/>
    </location>
</feature>
<dbReference type="Proteomes" id="UP000824124">
    <property type="component" value="Unassembled WGS sequence"/>
</dbReference>
<dbReference type="InterPro" id="IPR020094">
    <property type="entry name" value="TruA/RsuA/RluB/E/F_N"/>
</dbReference>
<dbReference type="Gene3D" id="3.30.70.660">
    <property type="entry name" value="Pseudouridine synthase I, catalytic domain, C-terminal subdomain"/>
    <property type="match status" value="1"/>
</dbReference>
<dbReference type="PANTHER" id="PTHR11142:SF0">
    <property type="entry name" value="TRNA PSEUDOURIDINE SYNTHASE-LIKE 1"/>
    <property type="match status" value="1"/>
</dbReference>
<dbReference type="PANTHER" id="PTHR11142">
    <property type="entry name" value="PSEUDOURIDYLATE SYNTHASE"/>
    <property type="match status" value="1"/>
</dbReference>
<organism evidence="9 10">
    <name type="scientific">Candidatus Avidehalobacter gallistercoris</name>
    <dbReference type="NCBI Taxonomy" id="2840694"/>
    <lineage>
        <taxon>Bacteria</taxon>
        <taxon>Bacillati</taxon>
        <taxon>Bacillota</taxon>
        <taxon>Clostridia</taxon>
        <taxon>Eubacteriales</taxon>
        <taxon>Peptococcaceae</taxon>
        <taxon>Peptococcaceae incertae sedis</taxon>
        <taxon>Candidatus Avidehalobacter</taxon>
    </lineage>
</organism>
<reference evidence="9" key="1">
    <citation type="submission" date="2020-10" db="EMBL/GenBank/DDBJ databases">
        <authorList>
            <person name="Gilroy R."/>
        </authorList>
    </citation>
    <scope>NUCLEOTIDE SEQUENCE</scope>
    <source>
        <strain evidence="9">2830</strain>
    </source>
</reference>
<proteinExistence type="inferred from homology"/>
<keyword evidence="3 4" id="KW-0413">Isomerase</keyword>
<name>A0A9D1HLP8_9FIRM</name>
<dbReference type="HAMAP" id="MF_00171">
    <property type="entry name" value="TruA"/>
    <property type="match status" value="1"/>
</dbReference>
<evidence type="ECO:0000256" key="1">
    <source>
        <dbReference type="ARBA" id="ARBA00009375"/>
    </source>
</evidence>
<evidence type="ECO:0000313" key="10">
    <source>
        <dbReference type="Proteomes" id="UP000824124"/>
    </source>
</evidence>
<dbReference type="EMBL" id="DVMH01000018">
    <property type="protein sequence ID" value="HIU10203.1"/>
    <property type="molecule type" value="Genomic_DNA"/>
</dbReference>
<comment type="subunit">
    <text evidence="4">Homodimer.</text>
</comment>
<reference evidence="9" key="2">
    <citation type="journal article" date="2021" name="PeerJ">
        <title>Extensive microbial diversity within the chicken gut microbiome revealed by metagenomics and culture.</title>
        <authorList>
            <person name="Gilroy R."/>
            <person name="Ravi A."/>
            <person name="Getino M."/>
            <person name="Pursley I."/>
            <person name="Horton D.L."/>
            <person name="Alikhan N.F."/>
            <person name="Baker D."/>
            <person name="Gharbi K."/>
            <person name="Hall N."/>
            <person name="Watson M."/>
            <person name="Adriaenssens E.M."/>
            <person name="Foster-Nyarko E."/>
            <person name="Jarju S."/>
            <person name="Secka A."/>
            <person name="Antonio M."/>
            <person name="Oren A."/>
            <person name="Chaudhuri R.R."/>
            <person name="La Ragione R."/>
            <person name="Hildebrand F."/>
            <person name="Pallen M.J."/>
        </authorList>
    </citation>
    <scope>NUCLEOTIDE SEQUENCE</scope>
    <source>
        <strain evidence="9">2830</strain>
    </source>
</reference>
<dbReference type="AlphaFoldDB" id="A0A9D1HLP8"/>
<dbReference type="InterPro" id="IPR020103">
    <property type="entry name" value="PsdUridine_synth_cat_dom_sf"/>
</dbReference>
<dbReference type="CDD" id="cd02570">
    <property type="entry name" value="PseudoU_synth_EcTruA"/>
    <property type="match status" value="1"/>
</dbReference>
<dbReference type="InterPro" id="IPR001406">
    <property type="entry name" value="PsdUridine_synth_TruA"/>
</dbReference>
<evidence type="ECO:0000256" key="2">
    <source>
        <dbReference type="ARBA" id="ARBA00022694"/>
    </source>
</evidence>
<comment type="function">
    <text evidence="4">Formation of pseudouridine at positions 38, 39 and 40 in the anticodon stem and loop of transfer RNAs.</text>
</comment>
<protein>
    <recommendedName>
        <fullName evidence="4">tRNA pseudouridine synthase A</fullName>
        <ecNumber evidence="4">5.4.99.12</ecNumber>
    </recommendedName>
    <alternativeName>
        <fullName evidence="4">tRNA pseudouridine(38-40) synthase</fullName>
    </alternativeName>
    <alternativeName>
        <fullName evidence="4">tRNA pseudouridylate synthase I</fullName>
    </alternativeName>
    <alternativeName>
        <fullName evidence="4">tRNA-uridine isomerase I</fullName>
    </alternativeName>
</protein>
<feature type="domain" description="Pseudouridine synthase I TruA alpha/beta" evidence="8">
    <location>
        <begin position="8"/>
        <end position="102"/>
    </location>
</feature>